<organism evidence="1 2">
    <name type="scientific">Flavobacterium micromati</name>
    <dbReference type="NCBI Taxonomy" id="229205"/>
    <lineage>
        <taxon>Bacteria</taxon>
        <taxon>Pseudomonadati</taxon>
        <taxon>Bacteroidota</taxon>
        <taxon>Flavobacteriia</taxon>
        <taxon>Flavobacteriales</taxon>
        <taxon>Flavobacteriaceae</taxon>
        <taxon>Flavobacterium</taxon>
    </lineage>
</organism>
<sequence>MKKVKYLFERDTELKDINYQALIAFKARYFQLLEEHPFPPAPTAGSHYEMINYLKRKDESKPINIGVYHNITPMEAANRIASDLVIINGLIQLVASKTELKEAKFTLRLGTTHHIGKGDFTIKINGEEHEGEAFNVAPTFLKSKMNTTTKKWLSNDILKHILINEEAFAFIGASLVDKRVFKVENWHV</sequence>
<gene>
    <name evidence="1" type="ORF">SAMN05444372_11092</name>
</gene>
<dbReference type="Proteomes" id="UP000184020">
    <property type="component" value="Unassembled WGS sequence"/>
</dbReference>
<dbReference type="STRING" id="229205.SAMN05444372_11092"/>
<dbReference type="OrthoDB" id="6891550at2"/>
<evidence type="ECO:0000313" key="1">
    <source>
        <dbReference type="EMBL" id="SHG82440.1"/>
    </source>
</evidence>
<proteinExistence type="predicted"/>
<dbReference type="AlphaFoldDB" id="A0A1M5MYN2"/>
<dbReference type="EMBL" id="FQWF01000010">
    <property type="protein sequence ID" value="SHG82440.1"/>
    <property type="molecule type" value="Genomic_DNA"/>
</dbReference>
<accession>A0A1M5MYN2</accession>
<protein>
    <submittedName>
        <fullName evidence="1">Uncharacterized protein</fullName>
    </submittedName>
</protein>
<reference evidence="2" key="1">
    <citation type="submission" date="2016-11" db="EMBL/GenBank/DDBJ databases">
        <authorList>
            <person name="Varghese N."/>
            <person name="Submissions S."/>
        </authorList>
    </citation>
    <scope>NUCLEOTIDE SEQUENCE [LARGE SCALE GENOMIC DNA]</scope>
    <source>
        <strain evidence="2">DSM 17659</strain>
    </source>
</reference>
<keyword evidence="2" id="KW-1185">Reference proteome</keyword>
<dbReference type="RefSeq" id="WP_073020554.1">
    <property type="nucleotide sequence ID" value="NZ_FQWF01000010.1"/>
</dbReference>
<name>A0A1M5MYN2_9FLAO</name>
<evidence type="ECO:0000313" key="2">
    <source>
        <dbReference type="Proteomes" id="UP000184020"/>
    </source>
</evidence>